<dbReference type="OrthoDB" id="1430376at2759"/>
<dbReference type="PANTHER" id="PTHR31080:SF117">
    <property type="entry name" value="PLANT INVERTASE_PECTIN METHYLESTERASE INHIBITOR SUPERFAMILY PROTEIN"/>
    <property type="match status" value="1"/>
</dbReference>
<keyword evidence="1 2" id="KW-0732">Signal</keyword>
<gene>
    <name evidence="4" type="ORF">F511_37154</name>
</gene>
<dbReference type="GO" id="GO:0005840">
    <property type="term" value="C:ribosome"/>
    <property type="evidence" value="ECO:0007669"/>
    <property type="project" value="InterPro"/>
</dbReference>
<keyword evidence="5" id="KW-1185">Reference proteome</keyword>
<dbReference type="NCBIfam" id="TIGR01614">
    <property type="entry name" value="PME_inhib"/>
    <property type="match status" value="1"/>
</dbReference>
<dbReference type="SUPFAM" id="SSF101148">
    <property type="entry name" value="Plant invertase/pectin methylesterase inhibitor"/>
    <property type="match status" value="1"/>
</dbReference>
<organism evidence="4 5">
    <name type="scientific">Dorcoceras hygrometricum</name>
    <dbReference type="NCBI Taxonomy" id="472368"/>
    <lineage>
        <taxon>Eukaryota</taxon>
        <taxon>Viridiplantae</taxon>
        <taxon>Streptophyta</taxon>
        <taxon>Embryophyta</taxon>
        <taxon>Tracheophyta</taxon>
        <taxon>Spermatophyta</taxon>
        <taxon>Magnoliopsida</taxon>
        <taxon>eudicotyledons</taxon>
        <taxon>Gunneridae</taxon>
        <taxon>Pentapetalae</taxon>
        <taxon>asterids</taxon>
        <taxon>lamiids</taxon>
        <taxon>Lamiales</taxon>
        <taxon>Gesneriaceae</taxon>
        <taxon>Didymocarpoideae</taxon>
        <taxon>Trichosporeae</taxon>
        <taxon>Loxocarpinae</taxon>
        <taxon>Dorcoceras</taxon>
    </lineage>
</organism>
<dbReference type="FunFam" id="1.20.140.40:FF:000005">
    <property type="entry name" value="Pectin methylesterase inhibitor 1"/>
    <property type="match status" value="1"/>
</dbReference>
<dbReference type="EMBL" id="KV005723">
    <property type="protein sequence ID" value="KZV33604.1"/>
    <property type="molecule type" value="Genomic_DNA"/>
</dbReference>
<evidence type="ECO:0000259" key="3">
    <source>
        <dbReference type="SMART" id="SM00856"/>
    </source>
</evidence>
<evidence type="ECO:0000256" key="1">
    <source>
        <dbReference type="ARBA" id="ARBA00022729"/>
    </source>
</evidence>
<dbReference type="InterPro" id="IPR035513">
    <property type="entry name" value="Invertase/methylesterase_inhib"/>
</dbReference>
<dbReference type="Gene3D" id="1.20.140.40">
    <property type="entry name" value="Invertase/pectin methylesterase inhibitor family protein"/>
    <property type="match status" value="1"/>
</dbReference>
<dbReference type="InterPro" id="IPR006501">
    <property type="entry name" value="Pectinesterase_inhib_dom"/>
</dbReference>
<dbReference type="Proteomes" id="UP000250235">
    <property type="component" value="Unassembled WGS sequence"/>
</dbReference>
<dbReference type="Pfam" id="PF04043">
    <property type="entry name" value="PMEI"/>
    <property type="match status" value="1"/>
</dbReference>
<proteinExistence type="predicted"/>
<protein>
    <submittedName>
        <fullName evidence="4">21 kDa protein</fullName>
    </submittedName>
</protein>
<feature type="domain" description="Pectinesterase inhibitor" evidence="3">
    <location>
        <begin position="33"/>
        <end position="189"/>
    </location>
</feature>
<reference evidence="4 5" key="1">
    <citation type="journal article" date="2015" name="Proc. Natl. Acad. Sci. U.S.A.">
        <title>The resurrection genome of Boea hygrometrica: A blueprint for survival of dehydration.</title>
        <authorList>
            <person name="Xiao L."/>
            <person name="Yang G."/>
            <person name="Zhang L."/>
            <person name="Yang X."/>
            <person name="Zhao S."/>
            <person name="Ji Z."/>
            <person name="Zhou Q."/>
            <person name="Hu M."/>
            <person name="Wang Y."/>
            <person name="Chen M."/>
            <person name="Xu Y."/>
            <person name="Jin H."/>
            <person name="Xiao X."/>
            <person name="Hu G."/>
            <person name="Bao F."/>
            <person name="Hu Y."/>
            <person name="Wan P."/>
            <person name="Li L."/>
            <person name="Deng X."/>
            <person name="Kuang T."/>
            <person name="Xiang C."/>
            <person name="Zhu J.K."/>
            <person name="Oliver M.J."/>
            <person name="He Y."/>
        </authorList>
    </citation>
    <scope>NUCLEOTIDE SEQUENCE [LARGE SCALE GENOMIC DNA]</scope>
    <source>
        <strain evidence="5">cv. XS01</strain>
    </source>
</reference>
<dbReference type="CDD" id="cd15798">
    <property type="entry name" value="PMEI-like_3"/>
    <property type="match status" value="1"/>
</dbReference>
<evidence type="ECO:0000313" key="4">
    <source>
        <dbReference type="EMBL" id="KZV33604.1"/>
    </source>
</evidence>
<dbReference type="InterPro" id="IPR051955">
    <property type="entry name" value="PME_Inhibitor"/>
</dbReference>
<feature type="signal peptide" evidence="2">
    <location>
        <begin position="1"/>
        <end position="25"/>
    </location>
</feature>
<sequence>MESHFRMSLLAAALLISSSLHLGSAARPAGGTAGTEFIRTSCGATAYPALCYSSLSSHASAIQRSPKLLAHAALSVSIDTARATSTDMYRLSRGFRMTPREVGAMRDCLEELGDTVDRLSRSMAEMNQINGSNFGLMMSDIQTWVSAALTDEDTCMEGFVGNAMAGGVKTAVRGKIVNVAHVTSNALALINSYASLHG</sequence>
<feature type="chain" id="PRO_5016295473" evidence="2">
    <location>
        <begin position="26"/>
        <end position="198"/>
    </location>
</feature>
<dbReference type="PROSITE" id="PS00962">
    <property type="entry name" value="RIBOSOMAL_S2_1"/>
    <property type="match status" value="1"/>
</dbReference>
<dbReference type="GO" id="GO:0006412">
    <property type="term" value="P:translation"/>
    <property type="evidence" value="ECO:0007669"/>
    <property type="project" value="InterPro"/>
</dbReference>
<accession>A0A2Z7BGU2</accession>
<evidence type="ECO:0000256" key="2">
    <source>
        <dbReference type="SAM" id="SignalP"/>
    </source>
</evidence>
<dbReference type="PANTHER" id="PTHR31080">
    <property type="entry name" value="PECTINESTERASE INHIBITOR-LIKE"/>
    <property type="match status" value="1"/>
</dbReference>
<name>A0A2Z7BGU2_9LAMI</name>
<dbReference type="GO" id="GO:0046910">
    <property type="term" value="F:pectinesterase inhibitor activity"/>
    <property type="evidence" value="ECO:0007669"/>
    <property type="project" value="UniProtKB-ARBA"/>
</dbReference>
<dbReference type="AlphaFoldDB" id="A0A2Z7BGU2"/>
<evidence type="ECO:0000313" key="5">
    <source>
        <dbReference type="Proteomes" id="UP000250235"/>
    </source>
</evidence>
<dbReference type="SMART" id="SM00856">
    <property type="entry name" value="PMEI"/>
    <property type="match status" value="1"/>
</dbReference>
<dbReference type="GO" id="GO:0003735">
    <property type="term" value="F:structural constituent of ribosome"/>
    <property type="evidence" value="ECO:0007669"/>
    <property type="project" value="InterPro"/>
</dbReference>
<dbReference type="InterPro" id="IPR018130">
    <property type="entry name" value="Ribosomal_uS2_CS"/>
</dbReference>